<dbReference type="GO" id="GO:0016757">
    <property type="term" value="F:glycosyltransferase activity"/>
    <property type="evidence" value="ECO:0007669"/>
    <property type="project" value="TreeGrafter"/>
</dbReference>
<dbReference type="SUPFAM" id="SSF49899">
    <property type="entry name" value="Concanavalin A-like lectins/glucanases"/>
    <property type="match status" value="1"/>
</dbReference>
<dbReference type="InterPro" id="IPR013320">
    <property type="entry name" value="ConA-like_dom_sf"/>
</dbReference>
<keyword evidence="3" id="KW-0378">Hydrolase</keyword>
<protein>
    <submittedName>
        <fullName evidence="3">Glycosidase CRH2</fullName>
    </submittedName>
</protein>
<name>A0A9W8IP83_9FUNG</name>
<reference evidence="3" key="1">
    <citation type="submission" date="2022-07" db="EMBL/GenBank/DDBJ databases">
        <title>Phylogenomic reconstructions and comparative analyses of Kickxellomycotina fungi.</title>
        <authorList>
            <person name="Reynolds N.K."/>
            <person name="Stajich J.E."/>
            <person name="Barry K."/>
            <person name="Grigoriev I.V."/>
            <person name="Crous P."/>
            <person name="Smith M.E."/>
        </authorList>
    </citation>
    <scope>NUCLEOTIDE SEQUENCE</scope>
    <source>
        <strain evidence="3">RSA 476</strain>
    </source>
</reference>
<feature type="chain" id="PRO_5040899782" evidence="1">
    <location>
        <begin position="17"/>
        <end position="308"/>
    </location>
</feature>
<feature type="domain" description="GH16" evidence="2">
    <location>
        <begin position="85"/>
        <end position="287"/>
    </location>
</feature>
<proteinExistence type="predicted"/>
<dbReference type="InterPro" id="IPR000757">
    <property type="entry name" value="Beta-glucanase-like"/>
</dbReference>
<dbReference type="GO" id="GO:0031505">
    <property type="term" value="P:fungal-type cell wall organization"/>
    <property type="evidence" value="ECO:0007669"/>
    <property type="project" value="TreeGrafter"/>
</dbReference>
<keyword evidence="4" id="KW-1185">Reference proteome</keyword>
<dbReference type="InterPro" id="IPR050546">
    <property type="entry name" value="Glycosyl_Hydrlase_16"/>
</dbReference>
<organism evidence="3 4">
    <name type="scientific">Coemansia aciculifera</name>
    <dbReference type="NCBI Taxonomy" id="417176"/>
    <lineage>
        <taxon>Eukaryota</taxon>
        <taxon>Fungi</taxon>
        <taxon>Fungi incertae sedis</taxon>
        <taxon>Zoopagomycota</taxon>
        <taxon>Kickxellomycotina</taxon>
        <taxon>Kickxellomycetes</taxon>
        <taxon>Kickxellales</taxon>
        <taxon>Kickxellaceae</taxon>
        <taxon>Coemansia</taxon>
    </lineage>
</organism>
<dbReference type="PROSITE" id="PS51762">
    <property type="entry name" value="GH16_2"/>
    <property type="match status" value="1"/>
</dbReference>
<dbReference type="EMBL" id="JANBUY010000012">
    <property type="protein sequence ID" value="KAJ2867730.1"/>
    <property type="molecule type" value="Genomic_DNA"/>
</dbReference>
<evidence type="ECO:0000313" key="4">
    <source>
        <dbReference type="Proteomes" id="UP001140074"/>
    </source>
</evidence>
<comment type="caution">
    <text evidence="3">The sequence shown here is derived from an EMBL/GenBank/DDBJ whole genome shotgun (WGS) entry which is preliminary data.</text>
</comment>
<gene>
    <name evidence="3" type="primary">UTR2_2</name>
    <name evidence="3" type="ORF">GGH94_000604</name>
</gene>
<evidence type="ECO:0000256" key="1">
    <source>
        <dbReference type="SAM" id="SignalP"/>
    </source>
</evidence>
<evidence type="ECO:0000313" key="3">
    <source>
        <dbReference type="EMBL" id="KAJ2867730.1"/>
    </source>
</evidence>
<dbReference type="Gene3D" id="2.60.120.200">
    <property type="match status" value="1"/>
</dbReference>
<dbReference type="Pfam" id="PF00722">
    <property type="entry name" value="Glyco_hydro_16"/>
    <property type="match status" value="1"/>
</dbReference>
<dbReference type="GO" id="GO:0005975">
    <property type="term" value="P:carbohydrate metabolic process"/>
    <property type="evidence" value="ECO:0007669"/>
    <property type="project" value="InterPro"/>
</dbReference>
<keyword evidence="3" id="KW-0326">Glycosidase</keyword>
<keyword evidence="1" id="KW-0732">Signal</keyword>
<dbReference type="Proteomes" id="UP001140074">
    <property type="component" value="Unassembled WGS sequence"/>
</dbReference>
<dbReference type="GO" id="GO:0004553">
    <property type="term" value="F:hydrolase activity, hydrolyzing O-glycosyl compounds"/>
    <property type="evidence" value="ECO:0007669"/>
    <property type="project" value="InterPro"/>
</dbReference>
<dbReference type="AlphaFoldDB" id="A0A9W8IP83"/>
<dbReference type="PANTHER" id="PTHR10963">
    <property type="entry name" value="GLYCOSYL HYDROLASE-RELATED"/>
    <property type="match status" value="1"/>
</dbReference>
<accession>A0A9W8IP83</accession>
<evidence type="ECO:0000259" key="2">
    <source>
        <dbReference type="PROSITE" id="PS51762"/>
    </source>
</evidence>
<feature type="signal peptide" evidence="1">
    <location>
        <begin position="1"/>
        <end position="16"/>
    </location>
</feature>
<sequence>MKALISALALSSSVLGGQCGTQTCGKDTPCCVKGYCNRNAMYCAPFSCEPGNSLSADSCWNTAHCVDHTADFALPPTSGNFAQIADYKGNPEQGKYVSKFEPSNAKLSNSQLELTLVKQPDNKGFGAVVTGTRAIQYGTVTAVMRSASTSGGVVSSMIVRNDVKGDEIDYEFVGSERGTVQSNYYWNNELDYTKMVRSQALLDTTQNYHTYQIVWTPDSITWIVNDQAFRTVKRTDTWDPSTGVFKYPEAESYVSFSVWDGGSGEKGTSDWAGGPINWAAAPFVMGIKSVTVDCLYKGNDTYKPPTVV</sequence>
<dbReference type="GO" id="GO:0009277">
    <property type="term" value="C:fungal-type cell wall"/>
    <property type="evidence" value="ECO:0007669"/>
    <property type="project" value="TreeGrafter"/>
</dbReference>
<dbReference type="PANTHER" id="PTHR10963:SF69">
    <property type="entry name" value="GLYCOSIDASE CRR1-RELATED"/>
    <property type="match status" value="1"/>
</dbReference>